<evidence type="ECO:0000256" key="5">
    <source>
        <dbReference type="ARBA" id="ARBA00022801"/>
    </source>
</evidence>
<evidence type="ECO:0000313" key="13">
    <source>
        <dbReference type="Proteomes" id="UP000019804"/>
    </source>
</evidence>
<dbReference type="SUPFAM" id="SSF55895">
    <property type="entry name" value="Ribonuclease Rh-like"/>
    <property type="match status" value="1"/>
</dbReference>
<feature type="active site" evidence="9">
    <location>
        <position position="133"/>
    </location>
</feature>
<keyword evidence="8" id="KW-0456">Lyase</keyword>
<keyword evidence="3" id="KW-0540">Nuclease</keyword>
<keyword evidence="11" id="KW-0732">Signal</keyword>
<dbReference type="InterPro" id="IPR001568">
    <property type="entry name" value="RNase_T2-like"/>
</dbReference>
<dbReference type="HOGENOM" id="CLU_037966_1_1_1"/>
<dbReference type="GO" id="GO:0033897">
    <property type="term" value="F:ribonuclease T2 activity"/>
    <property type="evidence" value="ECO:0007669"/>
    <property type="project" value="UniProtKB-EC"/>
</dbReference>
<dbReference type="GeneID" id="63698753"/>
<dbReference type="AlphaFoldDB" id="A0A017SQG9"/>
<keyword evidence="5" id="KW-0378">Hydrolase</keyword>
<dbReference type="Pfam" id="PF00445">
    <property type="entry name" value="Ribonuclease_T2"/>
    <property type="match status" value="1"/>
</dbReference>
<evidence type="ECO:0000256" key="8">
    <source>
        <dbReference type="ARBA" id="ARBA00023239"/>
    </source>
</evidence>
<accession>A0A017SQG9</accession>
<dbReference type="PROSITE" id="PS00531">
    <property type="entry name" value="RNASE_T2_2"/>
    <property type="match status" value="1"/>
</dbReference>
<gene>
    <name evidence="12" type="ORF">EURHEDRAFT_446746</name>
</gene>
<feature type="active site" evidence="9">
    <location>
        <position position="71"/>
    </location>
</feature>
<organism evidence="12 13">
    <name type="scientific">Aspergillus ruber (strain CBS 135680)</name>
    <dbReference type="NCBI Taxonomy" id="1388766"/>
    <lineage>
        <taxon>Eukaryota</taxon>
        <taxon>Fungi</taxon>
        <taxon>Dikarya</taxon>
        <taxon>Ascomycota</taxon>
        <taxon>Pezizomycotina</taxon>
        <taxon>Eurotiomycetes</taxon>
        <taxon>Eurotiomycetidae</taxon>
        <taxon>Eurotiales</taxon>
        <taxon>Aspergillaceae</taxon>
        <taxon>Aspergillus</taxon>
        <taxon>Aspergillus subgen. Aspergillus</taxon>
    </lineage>
</organism>
<evidence type="ECO:0000256" key="6">
    <source>
        <dbReference type="ARBA" id="ARBA00023157"/>
    </source>
</evidence>
<dbReference type="EMBL" id="KK088412">
    <property type="protein sequence ID" value="EYE98859.1"/>
    <property type="molecule type" value="Genomic_DNA"/>
</dbReference>
<dbReference type="RefSeq" id="XP_040642547.1">
    <property type="nucleotide sequence ID" value="XM_040783629.1"/>
</dbReference>
<dbReference type="CDD" id="cd01061">
    <property type="entry name" value="RNase_T2_euk"/>
    <property type="match status" value="1"/>
</dbReference>
<keyword evidence="13" id="KW-1185">Reference proteome</keyword>
<evidence type="ECO:0000256" key="1">
    <source>
        <dbReference type="ARBA" id="ARBA00007469"/>
    </source>
</evidence>
<keyword evidence="4" id="KW-0255">Endonuclease</keyword>
<feature type="signal peptide" evidence="11">
    <location>
        <begin position="1"/>
        <end position="16"/>
    </location>
</feature>
<dbReference type="GO" id="GO:0005576">
    <property type="term" value="C:extracellular region"/>
    <property type="evidence" value="ECO:0007669"/>
    <property type="project" value="TreeGrafter"/>
</dbReference>
<sequence length="292" mass="32621">MHKTLLPFAFTTGTLAALQSCPSDLPLSCHNTTTIPPSDACCFNAPGGTLLQTQFWDYDPATGPSDSWTIHGLWPDNCDGTYQQYCDTSQEYTNITSILQSQGRDDLLSYMETYWKDYEGDDESFWEHEFGKHGTCINTIKPSCYNDYSPQEEVGDYFQKTADLFKGLDTYKALADANIIPDSSKTYELSAVKKALASLHGGYEPHIGCSNGALSEVWYFFNIRGNAIDGEYEPTKMREFSVSLIVLKGRSANCVKFPRHNAPTLSNIRLRVLRCRSWTGSAKYHASVIVSA</sequence>
<evidence type="ECO:0000256" key="3">
    <source>
        <dbReference type="ARBA" id="ARBA00022722"/>
    </source>
</evidence>
<evidence type="ECO:0000256" key="10">
    <source>
        <dbReference type="RuleBase" id="RU004328"/>
    </source>
</evidence>
<dbReference type="InterPro" id="IPR033130">
    <property type="entry name" value="RNase_T2_His_AS_2"/>
</dbReference>
<dbReference type="OrthoDB" id="435754at2759"/>
<dbReference type="InterPro" id="IPR033697">
    <property type="entry name" value="Ribonuclease_T2_eukaryotic"/>
</dbReference>
<keyword evidence="7" id="KW-0325">Glycoprotein</keyword>
<protein>
    <recommendedName>
        <fullName evidence="2">ribonuclease T2</fullName>
        <ecNumber evidence="2">4.6.1.19</ecNumber>
    </recommendedName>
</protein>
<evidence type="ECO:0000256" key="2">
    <source>
        <dbReference type="ARBA" id="ARBA00012571"/>
    </source>
</evidence>
<keyword evidence="6" id="KW-1015">Disulfide bond</keyword>
<dbReference type="Proteomes" id="UP000019804">
    <property type="component" value="Unassembled WGS sequence"/>
</dbReference>
<dbReference type="GO" id="GO:0003723">
    <property type="term" value="F:RNA binding"/>
    <property type="evidence" value="ECO:0007669"/>
    <property type="project" value="InterPro"/>
</dbReference>
<dbReference type="InterPro" id="IPR036430">
    <property type="entry name" value="RNase_T2-like_sf"/>
</dbReference>
<dbReference type="GO" id="GO:0006401">
    <property type="term" value="P:RNA catabolic process"/>
    <property type="evidence" value="ECO:0007669"/>
    <property type="project" value="TreeGrafter"/>
</dbReference>
<dbReference type="GO" id="GO:0016787">
    <property type="term" value="F:hydrolase activity"/>
    <property type="evidence" value="ECO:0007669"/>
    <property type="project" value="UniProtKB-KW"/>
</dbReference>
<dbReference type="PROSITE" id="PS00530">
    <property type="entry name" value="RNASE_T2_1"/>
    <property type="match status" value="1"/>
</dbReference>
<dbReference type="PANTHER" id="PTHR11240">
    <property type="entry name" value="RIBONUCLEASE T2"/>
    <property type="match status" value="1"/>
</dbReference>
<comment type="similarity">
    <text evidence="1 10">Belongs to the RNase T2 family.</text>
</comment>
<evidence type="ECO:0000256" key="11">
    <source>
        <dbReference type="SAM" id="SignalP"/>
    </source>
</evidence>
<dbReference type="EC" id="4.6.1.19" evidence="2"/>
<dbReference type="Gene3D" id="3.90.730.10">
    <property type="entry name" value="Ribonuclease T2-like"/>
    <property type="match status" value="1"/>
</dbReference>
<evidence type="ECO:0000256" key="9">
    <source>
        <dbReference type="PIRSR" id="PIRSR633697-1"/>
    </source>
</evidence>
<feature type="active site" evidence="9">
    <location>
        <position position="129"/>
    </location>
</feature>
<dbReference type="PROSITE" id="PS51257">
    <property type="entry name" value="PROKAR_LIPOPROTEIN"/>
    <property type="match status" value="1"/>
</dbReference>
<reference evidence="13" key="1">
    <citation type="journal article" date="2014" name="Nat. Commun.">
        <title>Genomic adaptations of the halophilic Dead Sea filamentous fungus Eurotium rubrum.</title>
        <authorList>
            <person name="Kis-Papo T."/>
            <person name="Weig A.R."/>
            <person name="Riley R."/>
            <person name="Persoh D."/>
            <person name="Salamov A."/>
            <person name="Sun H."/>
            <person name="Lipzen A."/>
            <person name="Wasser S.P."/>
            <person name="Rambold G."/>
            <person name="Grigoriev I.V."/>
            <person name="Nevo E."/>
        </authorList>
    </citation>
    <scope>NUCLEOTIDE SEQUENCE [LARGE SCALE GENOMIC DNA]</scope>
    <source>
        <strain evidence="13">CBS 135680</strain>
    </source>
</reference>
<evidence type="ECO:0000256" key="4">
    <source>
        <dbReference type="ARBA" id="ARBA00022759"/>
    </source>
</evidence>
<feature type="chain" id="PRO_5001495910" description="ribonuclease T2" evidence="11">
    <location>
        <begin position="17"/>
        <end position="292"/>
    </location>
</feature>
<name>A0A017SQG9_ASPRC</name>
<evidence type="ECO:0000256" key="7">
    <source>
        <dbReference type="ARBA" id="ARBA00023180"/>
    </source>
</evidence>
<proteinExistence type="inferred from homology"/>
<dbReference type="PANTHER" id="PTHR11240:SF79">
    <property type="entry name" value="RIBONUCLEASE T2"/>
    <property type="match status" value="1"/>
</dbReference>
<dbReference type="InterPro" id="IPR018188">
    <property type="entry name" value="RNase_T2_His_AS_1"/>
</dbReference>
<dbReference type="STRING" id="1388766.A0A017SQG9"/>
<evidence type="ECO:0000313" key="12">
    <source>
        <dbReference type="EMBL" id="EYE98859.1"/>
    </source>
</evidence>
<dbReference type="FunFam" id="3.90.730.10:FF:000004">
    <property type="entry name" value="Ribonuclease T2-like"/>
    <property type="match status" value="1"/>
</dbReference>